<dbReference type="InterPro" id="IPR050398">
    <property type="entry name" value="HssS/ArlS-like"/>
</dbReference>
<dbReference type="GO" id="GO:0005886">
    <property type="term" value="C:plasma membrane"/>
    <property type="evidence" value="ECO:0007669"/>
    <property type="project" value="UniProtKB-SubCell"/>
</dbReference>
<dbReference type="InterPro" id="IPR005467">
    <property type="entry name" value="His_kinase_dom"/>
</dbReference>
<evidence type="ECO:0000256" key="12">
    <source>
        <dbReference type="ARBA" id="ARBA00023012"/>
    </source>
</evidence>
<dbReference type="GO" id="GO:0000155">
    <property type="term" value="F:phosphorelay sensor kinase activity"/>
    <property type="evidence" value="ECO:0007669"/>
    <property type="project" value="InterPro"/>
</dbReference>
<dbReference type="RefSeq" id="WP_133590794.1">
    <property type="nucleotide sequence ID" value="NZ_CP037953.1"/>
</dbReference>
<dbReference type="Proteomes" id="UP000295375">
    <property type="component" value="Unassembled WGS sequence"/>
</dbReference>
<evidence type="ECO:0000256" key="14">
    <source>
        <dbReference type="SAM" id="Phobius"/>
    </source>
</evidence>
<dbReference type="OrthoDB" id="8807260at2"/>
<evidence type="ECO:0000256" key="5">
    <source>
        <dbReference type="ARBA" id="ARBA00022553"/>
    </source>
</evidence>
<evidence type="ECO:0000256" key="13">
    <source>
        <dbReference type="ARBA" id="ARBA00023136"/>
    </source>
</evidence>
<keyword evidence="10" id="KW-0067">ATP-binding</keyword>
<dbReference type="PANTHER" id="PTHR45528">
    <property type="entry name" value="SENSOR HISTIDINE KINASE CPXA"/>
    <property type="match status" value="1"/>
</dbReference>
<proteinExistence type="predicted"/>
<protein>
    <recommendedName>
        <fullName evidence="3">histidine kinase</fullName>
        <ecNumber evidence="3">2.7.13.3</ecNumber>
    </recommendedName>
</protein>
<dbReference type="Gene3D" id="1.10.287.130">
    <property type="match status" value="1"/>
</dbReference>
<keyword evidence="11 14" id="KW-1133">Transmembrane helix</keyword>
<gene>
    <name evidence="16" type="ORF">EV696_10931</name>
</gene>
<comment type="caution">
    <text evidence="16">The sequence shown here is derived from an EMBL/GenBank/DDBJ whole genome shotgun (WGS) entry which is preliminary data.</text>
</comment>
<dbReference type="Pfam" id="PF00512">
    <property type="entry name" value="HisKA"/>
    <property type="match status" value="1"/>
</dbReference>
<evidence type="ECO:0000256" key="7">
    <source>
        <dbReference type="ARBA" id="ARBA00022692"/>
    </source>
</evidence>
<dbReference type="AlphaFoldDB" id="A0A4R6UPP6"/>
<comment type="subcellular location">
    <subcellularLocation>
        <location evidence="2">Cell membrane</location>
        <topology evidence="2">Multi-pass membrane protein</topology>
    </subcellularLocation>
</comment>
<evidence type="ECO:0000256" key="9">
    <source>
        <dbReference type="ARBA" id="ARBA00022777"/>
    </source>
</evidence>
<sequence>MNQRLQLRHLLARQWVIFTVTLFSGFALLAVLLSFMLEDSFIDQRLDDVASSQRFENQPLPAQFFRYPIDQASSELRQKMHNASIGSIREFRMDNGQYLHVRLSENESGERFFLAYDVSDQLFVNTALQNVWPLLLSIIILLATLAWYLANRLSRHVAEHARNLIQQLGACDDVATMQQLAQAQTVFEFAELARLNAEALQRHVDSLNREKETLAFLSHELRTPMQSIQNSVDLLESQRDHQAAFERLQRASRRLQRAAQSILWLASSSKRTTTEPCAVQPILASLINEFSSLAATRQQHMICQADDTDWPMPTEIIETVIANVLLNAIQHGDSGEIHITLTTEALTIRNPATSVANNEGFGLGLQIVQRLLKPFAFGLRYQHDNGVVEIRIAADPVDIDICY</sequence>
<evidence type="ECO:0000256" key="4">
    <source>
        <dbReference type="ARBA" id="ARBA00022475"/>
    </source>
</evidence>
<dbReference type="EC" id="2.7.13.3" evidence="3"/>
<dbReference type="InterPro" id="IPR036097">
    <property type="entry name" value="HisK_dim/P_sf"/>
</dbReference>
<feature type="transmembrane region" description="Helical" evidence="14">
    <location>
        <begin position="131"/>
        <end position="150"/>
    </location>
</feature>
<keyword evidence="6" id="KW-0808">Transferase</keyword>
<reference evidence="16 17" key="1">
    <citation type="submission" date="2019-03" db="EMBL/GenBank/DDBJ databases">
        <title>Genomic Encyclopedia of Type Strains, Phase IV (KMG-IV): sequencing the most valuable type-strain genomes for metagenomic binning, comparative biology and taxonomic classification.</title>
        <authorList>
            <person name="Goeker M."/>
        </authorList>
    </citation>
    <scope>NUCLEOTIDE SEQUENCE [LARGE SCALE GENOMIC DNA]</scope>
    <source>
        <strain evidence="16 17">DSM 103792</strain>
    </source>
</reference>
<dbReference type="SUPFAM" id="SSF55874">
    <property type="entry name" value="ATPase domain of HSP90 chaperone/DNA topoisomerase II/histidine kinase"/>
    <property type="match status" value="1"/>
</dbReference>
<dbReference type="PROSITE" id="PS50109">
    <property type="entry name" value="HIS_KIN"/>
    <property type="match status" value="1"/>
</dbReference>
<evidence type="ECO:0000259" key="15">
    <source>
        <dbReference type="PROSITE" id="PS50109"/>
    </source>
</evidence>
<evidence type="ECO:0000256" key="8">
    <source>
        <dbReference type="ARBA" id="ARBA00022741"/>
    </source>
</evidence>
<evidence type="ECO:0000256" key="11">
    <source>
        <dbReference type="ARBA" id="ARBA00022989"/>
    </source>
</evidence>
<keyword evidence="7 14" id="KW-0812">Transmembrane</keyword>
<dbReference type="PANTHER" id="PTHR45528:SF1">
    <property type="entry name" value="SENSOR HISTIDINE KINASE CPXA"/>
    <property type="match status" value="1"/>
</dbReference>
<dbReference type="EMBL" id="SNYM01000009">
    <property type="protein sequence ID" value="TDQ47629.1"/>
    <property type="molecule type" value="Genomic_DNA"/>
</dbReference>
<keyword evidence="17" id="KW-1185">Reference proteome</keyword>
<evidence type="ECO:0000256" key="10">
    <source>
        <dbReference type="ARBA" id="ARBA00022840"/>
    </source>
</evidence>
<dbReference type="SUPFAM" id="SSF47384">
    <property type="entry name" value="Homodimeric domain of signal transducing histidine kinase"/>
    <property type="match status" value="1"/>
</dbReference>
<keyword evidence="5" id="KW-0597">Phosphoprotein</keyword>
<evidence type="ECO:0000313" key="16">
    <source>
        <dbReference type="EMBL" id="TDQ47629.1"/>
    </source>
</evidence>
<accession>A0A4R6UPP6</accession>
<evidence type="ECO:0000256" key="3">
    <source>
        <dbReference type="ARBA" id="ARBA00012438"/>
    </source>
</evidence>
<feature type="transmembrane region" description="Helical" evidence="14">
    <location>
        <begin position="12"/>
        <end position="37"/>
    </location>
</feature>
<organism evidence="16 17">
    <name type="scientific">Permianibacter aggregans</name>
    <dbReference type="NCBI Taxonomy" id="1510150"/>
    <lineage>
        <taxon>Bacteria</taxon>
        <taxon>Pseudomonadati</taxon>
        <taxon>Pseudomonadota</taxon>
        <taxon>Gammaproteobacteria</taxon>
        <taxon>Pseudomonadales</taxon>
        <taxon>Pseudomonadaceae</taxon>
        <taxon>Permianibacter</taxon>
    </lineage>
</organism>
<feature type="domain" description="Histidine kinase" evidence="15">
    <location>
        <begin position="216"/>
        <end position="378"/>
    </location>
</feature>
<name>A0A4R6UPP6_9GAMM</name>
<dbReference type="InterPro" id="IPR003661">
    <property type="entry name" value="HisK_dim/P_dom"/>
</dbReference>
<dbReference type="GO" id="GO:0005524">
    <property type="term" value="F:ATP binding"/>
    <property type="evidence" value="ECO:0007669"/>
    <property type="project" value="UniProtKB-KW"/>
</dbReference>
<dbReference type="InterPro" id="IPR036890">
    <property type="entry name" value="HATPase_C_sf"/>
</dbReference>
<evidence type="ECO:0000256" key="2">
    <source>
        <dbReference type="ARBA" id="ARBA00004651"/>
    </source>
</evidence>
<dbReference type="Gene3D" id="3.30.565.10">
    <property type="entry name" value="Histidine kinase-like ATPase, C-terminal domain"/>
    <property type="match status" value="1"/>
</dbReference>
<keyword evidence="4" id="KW-1003">Cell membrane</keyword>
<comment type="catalytic activity">
    <reaction evidence="1">
        <text>ATP + protein L-histidine = ADP + protein N-phospho-L-histidine.</text>
        <dbReference type="EC" id="2.7.13.3"/>
    </reaction>
</comment>
<dbReference type="SMART" id="SM00388">
    <property type="entry name" value="HisKA"/>
    <property type="match status" value="1"/>
</dbReference>
<keyword evidence="13 14" id="KW-0472">Membrane</keyword>
<keyword evidence="8" id="KW-0547">Nucleotide-binding</keyword>
<evidence type="ECO:0000256" key="6">
    <source>
        <dbReference type="ARBA" id="ARBA00022679"/>
    </source>
</evidence>
<evidence type="ECO:0000313" key="17">
    <source>
        <dbReference type="Proteomes" id="UP000295375"/>
    </source>
</evidence>
<evidence type="ECO:0000256" key="1">
    <source>
        <dbReference type="ARBA" id="ARBA00000085"/>
    </source>
</evidence>
<dbReference type="CDD" id="cd00082">
    <property type="entry name" value="HisKA"/>
    <property type="match status" value="1"/>
</dbReference>
<keyword evidence="9 16" id="KW-0418">Kinase</keyword>
<keyword evidence="12" id="KW-0902">Two-component regulatory system</keyword>